<evidence type="ECO:0000313" key="2">
    <source>
        <dbReference type="Proteomes" id="UP000076722"/>
    </source>
</evidence>
<organism evidence="1 2">
    <name type="scientific">Sistotremastrum niveocremeum HHB9708</name>
    <dbReference type="NCBI Taxonomy" id="1314777"/>
    <lineage>
        <taxon>Eukaryota</taxon>
        <taxon>Fungi</taxon>
        <taxon>Dikarya</taxon>
        <taxon>Basidiomycota</taxon>
        <taxon>Agaricomycotina</taxon>
        <taxon>Agaricomycetes</taxon>
        <taxon>Sistotremastrales</taxon>
        <taxon>Sistotremastraceae</taxon>
        <taxon>Sertulicium</taxon>
        <taxon>Sertulicium niveocremeum</taxon>
    </lineage>
</organism>
<evidence type="ECO:0000313" key="1">
    <source>
        <dbReference type="EMBL" id="KZS87458.1"/>
    </source>
</evidence>
<protein>
    <submittedName>
        <fullName evidence="1">Uncharacterized protein</fullName>
    </submittedName>
</protein>
<dbReference type="Proteomes" id="UP000076722">
    <property type="component" value="Unassembled WGS sequence"/>
</dbReference>
<accession>A0A164N8N4</accession>
<keyword evidence="2" id="KW-1185">Reference proteome</keyword>
<dbReference type="EMBL" id="KV419449">
    <property type="protein sequence ID" value="KZS87458.1"/>
    <property type="molecule type" value="Genomic_DNA"/>
</dbReference>
<reference evidence="1 2" key="1">
    <citation type="journal article" date="2016" name="Mol. Biol. Evol.">
        <title>Comparative Genomics of Early-Diverging Mushroom-Forming Fungi Provides Insights into the Origins of Lignocellulose Decay Capabilities.</title>
        <authorList>
            <person name="Nagy L.G."/>
            <person name="Riley R."/>
            <person name="Tritt A."/>
            <person name="Adam C."/>
            <person name="Daum C."/>
            <person name="Floudas D."/>
            <person name="Sun H."/>
            <person name="Yadav J.S."/>
            <person name="Pangilinan J."/>
            <person name="Larsson K.H."/>
            <person name="Matsuura K."/>
            <person name="Barry K."/>
            <person name="Labutti K."/>
            <person name="Kuo R."/>
            <person name="Ohm R.A."/>
            <person name="Bhattacharya S.S."/>
            <person name="Shirouzu T."/>
            <person name="Yoshinaga Y."/>
            <person name="Martin F.M."/>
            <person name="Grigoriev I.V."/>
            <person name="Hibbett D.S."/>
        </authorList>
    </citation>
    <scope>NUCLEOTIDE SEQUENCE [LARGE SCALE GENOMIC DNA]</scope>
    <source>
        <strain evidence="1 2">HHB9708</strain>
    </source>
</reference>
<dbReference type="AlphaFoldDB" id="A0A164N8N4"/>
<name>A0A164N8N4_9AGAM</name>
<gene>
    <name evidence="1" type="ORF">SISNIDRAFT_491029</name>
</gene>
<proteinExistence type="predicted"/>
<sequence>MSSSSSSNSAPAQNGAVLVRIYLFVFYITAAVYSPAIGTPTVGDFVPTPHDSSAMDVDDADETVAAAGVSDMMDVDAGHAQEFMDAIGQEGVEEDVMDVVFETDDEAMDMEVGEVVDLADRMVVDE</sequence>